<comment type="caution">
    <text evidence="3">The sequence shown here is derived from an EMBL/GenBank/DDBJ whole genome shotgun (WGS) entry which is preliminary data.</text>
</comment>
<proteinExistence type="predicted"/>
<feature type="domain" description="DUF2264" evidence="1">
    <location>
        <begin position="14"/>
        <end position="397"/>
    </location>
</feature>
<name>A0ABR4G7R4_9EURO</name>
<gene>
    <name evidence="3" type="ORF">BJX66DRAFT_174583</name>
</gene>
<dbReference type="EMBL" id="JBFTWV010000038">
    <property type="protein sequence ID" value="KAL2795046.1"/>
    <property type="molecule type" value="Genomic_DNA"/>
</dbReference>
<dbReference type="InterPro" id="IPR049237">
    <property type="entry name" value="DUF2264_C"/>
</dbReference>
<dbReference type="PIRSF" id="PIRSF014753">
    <property type="entry name" value="UCP014753"/>
    <property type="match status" value="1"/>
</dbReference>
<sequence length="713" mass="80098">MPPLHGFSDNPFQSRADVIRAARSLLAPLQPYHSTCKARLRIPHETGTHFDETAAQLEGFARPLWAIISLIEGGEDKDSELLGQVVSGLEAGTEPQHPEYWGEIDHNDQRMVEAEVIAFALLATKGFVWSRLGQSAQGNLRKWLEGINGKEIPRANWLWFRVFVNLALLRVCGCDTEQKEMELREQMQRDLAVLDEFYIGDGWSGDGKWRTKEEDEEEFELYKKTGRAYMLRKSRNADYYSGSFAIQFSQLLYVRFAGELDPERTERYCQQARDFGSGFCQFFDADGAAIPFGRSLIYLFACVGFFAALAFANVPDMPEPLASPGAVKGYLLRHMRWWARQSDGIFHSDGVLNLGWTYPQMYLTEDYNSPQSVYWALKPFIIIGLPASDPFWKEPEVSYPSPALDTAWRVLPAPRQIICNHPAGNHHFLISLAQYIAIPFKGGVAKYSKFAYSSSFGFSVPCGSQGLGQLAPVNALALSRDGMQSWETKYRCAEPEFRTAAVRGIRSAIVPAATVTWWPWASRDVVVETTVFPPTTRWPDWHVRIHQITVLGRLGKLFTAEGGFAVHGRHRKDTLGLRSICPVDLDHECDVGVSEGILELEDDKTRSILILSEQGASGIVTNRSDFGQVSALKPEPNTNLMRQRTLIPLIEHEVANIDPGRRLTLVTKVFAISRDANGGWKKGGKSLRDRWLDQPEIAFGDIKSPGNDYLTVL</sequence>
<dbReference type="InterPro" id="IPR016624">
    <property type="entry name" value="UCP014753"/>
</dbReference>
<organism evidence="3 4">
    <name type="scientific">Aspergillus keveii</name>
    <dbReference type="NCBI Taxonomy" id="714993"/>
    <lineage>
        <taxon>Eukaryota</taxon>
        <taxon>Fungi</taxon>
        <taxon>Dikarya</taxon>
        <taxon>Ascomycota</taxon>
        <taxon>Pezizomycotina</taxon>
        <taxon>Eurotiomycetes</taxon>
        <taxon>Eurotiomycetidae</taxon>
        <taxon>Eurotiales</taxon>
        <taxon>Aspergillaceae</taxon>
        <taxon>Aspergillus</taxon>
        <taxon>Aspergillus subgen. Nidulantes</taxon>
    </lineage>
</organism>
<dbReference type="PANTHER" id="PTHR35339">
    <property type="entry name" value="LINALOOL DEHYDRATASE_ISOMERASE DOMAIN-CONTAINING PROTEIN"/>
    <property type="match status" value="1"/>
</dbReference>
<evidence type="ECO:0000259" key="2">
    <source>
        <dbReference type="Pfam" id="PF20938"/>
    </source>
</evidence>
<dbReference type="Proteomes" id="UP001610563">
    <property type="component" value="Unassembled WGS sequence"/>
</dbReference>
<accession>A0ABR4G7R4</accession>
<evidence type="ECO:0000313" key="3">
    <source>
        <dbReference type="EMBL" id="KAL2795046.1"/>
    </source>
</evidence>
<evidence type="ECO:0000259" key="1">
    <source>
        <dbReference type="Pfam" id="PF10022"/>
    </source>
</evidence>
<dbReference type="Pfam" id="PF10022">
    <property type="entry name" value="DUF2264"/>
    <property type="match status" value="1"/>
</dbReference>
<dbReference type="InterPro" id="IPR049349">
    <property type="entry name" value="DUF2264_N"/>
</dbReference>
<keyword evidence="4" id="KW-1185">Reference proteome</keyword>
<dbReference type="Pfam" id="PF20938">
    <property type="entry name" value="DUF2264_C"/>
    <property type="match status" value="1"/>
</dbReference>
<protein>
    <submittedName>
        <fullName evidence="3">Uncharacterized protein</fullName>
    </submittedName>
</protein>
<feature type="domain" description="DUF2264" evidence="2">
    <location>
        <begin position="409"/>
        <end position="697"/>
    </location>
</feature>
<reference evidence="3 4" key="1">
    <citation type="submission" date="2024-07" db="EMBL/GenBank/DDBJ databases">
        <title>Section-level genome sequencing and comparative genomics of Aspergillus sections Usti and Cavernicolus.</title>
        <authorList>
            <consortium name="Lawrence Berkeley National Laboratory"/>
            <person name="Nybo J.L."/>
            <person name="Vesth T.C."/>
            <person name="Theobald S."/>
            <person name="Frisvad J.C."/>
            <person name="Larsen T.O."/>
            <person name="Kjaerboelling I."/>
            <person name="Rothschild-Mancinelli K."/>
            <person name="Lyhne E.K."/>
            <person name="Kogle M.E."/>
            <person name="Barry K."/>
            <person name="Clum A."/>
            <person name="Na H."/>
            <person name="Ledsgaard L."/>
            <person name="Lin J."/>
            <person name="Lipzen A."/>
            <person name="Kuo A."/>
            <person name="Riley R."/>
            <person name="Mondo S."/>
            <person name="Labutti K."/>
            <person name="Haridas S."/>
            <person name="Pangalinan J."/>
            <person name="Salamov A.A."/>
            <person name="Simmons B.A."/>
            <person name="Magnuson J.K."/>
            <person name="Chen J."/>
            <person name="Drula E."/>
            <person name="Henrissat B."/>
            <person name="Wiebenga A."/>
            <person name="Lubbers R.J."/>
            <person name="Gomes A.C."/>
            <person name="Makela M.R."/>
            <person name="Stajich J."/>
            <person name="Grigoriev I.V."/>
            <person name="Mortensen U.H."/>
            <person name="De Vries R.P."/>
            <person name="Baker S.E."/>
            <person name="Andersen M.R."/>
        </authorList>
    </citation>
    <scope>NUCLEOTIDE SEQUENCE [LARGE SCALE GENOMIC DNA]</scope>
    <source>
        <strain evidence="3 4">CBS 209.92</strain>
    </source>
</reference>
<evidence type="ECO:0000313" key="4">
    <source>
        <dbReference type="Proteomes" id="UP001610563"/>
    </source>
</evidence>
<dbReference type="PANTHER" id="PTHR35339:SF2">
    <property type="entry name" value="DUF2264 DOMAIN-CONTAINING PROTEIN-RELATED"/>
    <property type="match status" value="1"/>
</dbReference>